<evidence type="ECO:0000313" key="1">
    <source>
        <dbReference type="EMBL" id="KAJ8014070.1"/>
    </source>
</evidence>
<proteinExistence type="predicted"/>
<name>A0ACC2HE95_DALPE</name>
<protein>
    <submittedName>
        <fullName evidence="1">Uncharacterized protein</fullName>
    </submittedName>
</protein>
<accession>A0ACC2HE95</accession>
<dbReference type="EMBL" id="CM055730">
    <property type="protein sequence ID" value="KAJ8014070.1"/>
    <property type="molecule type" value="Genomic_DNA"/>
</dbReference>
<dbReference type="Proteomes" id="UP001157502">
    <property type="component" value="Chromosome 3"/>
</dbReference>
<gene>
    <name evidence="1" type="ORF">DPEC_G00036430</name>
</gene>
<evidence type="ECO:0000313" key="2">
    <source>
        <dbReference type="Proteomes" id="UP001157502"/>
    </source>
</evidence>
<sequence length="831" mass="90568">MLGRKVSESGVMAAGIDRARVEERLQAALAGLQELHYLKEKQCHMVNWALGMDREVSADSTETSTGGRSPVTEELRLEATLSTLKQQLSRLRRQDAGLKTHLQQLDQQISELKLDAGKDSTDQTESDSRPSSGFYDLSDGGSGSLSNSCTSVYSECISSSSQISLLLHNGSSESHTLGAVGQPTEKSRRCSADELTTQPNPPRVTGLHLGSSRLRTGTAATRQRPMSTGDLDRMMTPGIGNNKHVDVKKSSLGFNIRSSSTVDHKYQSNLVSRNGAEIYLYPSPLHVVALQSPIFSMGGKPTVPDAPTSQGSPSDVGLETVQKDHVEETDAKPLGLIDKLLQQSMSRMSVQTEVKRDTRETPKDSVRGTGCPQVQVPPRQPAIMSQSDVRPMGKQRQPMYLGEEWANYVNLAQQAPGAPVTETSYCHSYPTAVREYSRGGFHDTSKAEVVSMSSSGVKERGPPDMLHVEYLGAECEMRQSNRRLRSSVTGMTQCSNPEENQGSVKERHASDFVHAQFVPAGSQQVKVRQADPKTKAVRLRRKSVEKPSRAVRLQPSNDRSRESSCLIKRCGNSDSEPSLCGSTISCAKPLVHAEPLTTPASKSTKVHRSHSSESNQSLVDQRKRKQGTPKWPCDIEVLQAQGNVQHSAVQHGGPENRSARGQSVSARPHSTHWGGVEPSRALRPSISSSSYFSQLNSRYPPAPHPLSTHHLFRCESEYSADCASLFHSTIAESSEGELSDNTINRFGDSESSQSDFQSHSDSCSSQSLDEGSQEDGGFVWADVALGPIAAGLPLQQLTHPEPPGCRIKASRALKKKIRRFQPTAMKVMTLV</sequence>
<comment type="caution">
    <text evidence="1">The sequence shown here is derived from an EMBL/GenBank/DDBJ whole genome shotgun (WGS) entry which is preliminary data.</text>
</comment>
<keyword evidence="2" id="KW-1185">Reference proteome</keyword>
<organism evidence="1 2">
    <name type="scientific">Dallia pectoralis</name>
    <name type="common">Alaska blackfish</name>
    <dbReference type="NCBI Taxonomy" id="75939"/>
    <lineage>
        <taxon>Eukaryota</taxon>
        <taxon>Metazoa</taxon>
        <taxon>Chordata</taxon>
        <taxon>Craniata</taxon>
        <taxon>Vertebrata</taxon>
        <taxon>Euteleostomi</taxon>
        <taxon>Actinopterygii</taxon>
        <taxon>Neopterygii</taxon>
        <taxon>Teleostei</taxon>
        <taxon>Protacanthopterygii</taxon>
        <taxon>Esociformes</taxon>
        <taxon>Umbridae</taxon>
        <taxon>Dallia</taxon>
    </lineage>
</organism>
<reference evidence="1" key="1">
    <citation type="submission" date="2021-05" db="EMBL/GenBank/DDBJ databases">
        <authorList>
            <person name="Pan Q."/>
            <person name="Jouanno E."/>
            <person name="Zahm M."/>
            <person name="Klopp C."/>
            <person name="Cabau C."/>
            <person name="Louis A."/>
            <person name="Berthelot C."/>
            <person name="Parey E."/>
            <person name="Roest Crollius H."/>
            <person name="Montfort J."/>
            <person name="Robinson-Rechavi M."/>
            <person name="Bouchez O."/>
            <person name="Lampietro C."/>
            <person name="Lopez Roques C."/>
            <person name="Donnadieu C."/>
            <person name="Postlethwait J."/>
            <person name="Bobe J."/>
            <person name="Dillon D."/>
            <person name="Chandos A."/>
            <person name="von Hippel F."/>
            <person name="Guiguen Y."/>
        </authorList>
    </citation>
    <scope>NUCLEOTIDE SEQUENCE</scope>
    <source>
        <strain evidence="1">YG-Jan2019</strain>
    </source>
</reference>